<comment type="caution">
    <text evidence="2">The sequence shown here is derived from an EMBL/GenBank/DDBJ whole genome shotgun (WGS) entry which is preliminary data.</text>
</comment>
<accession>K0R6L1</accession>
<protein>
    <submittedName>
        <fullName evidence="2">Uncharacterized protein</fullName>
    </submittedName>
</protein>
<evidence type="ECO:0000313" key="2">
    <source>
        <dbReference type="EMBL" id="EJK44246.1"/>
    </source>
</evidence>
<keyword evidence="3" id="KW-1185">Reference proteome</keyword>
<name>K0R6L1_THAOC</name>
<evidence type="ECO:0000313" key="3">
    <source>
        <dbReference type="Proteomes" id="UP000266841"/>
    </source>
</evidence>
<feature type="region of interest" description="Disordered" evidence="1">
    <location>
        <begin position="1"/>
        <end position="57"/>
    </location>
</feature>
<evidence type="ECO:0000256" key="1">
    <source>
        <dbReference type="SAM" id="MobiDB-lite"/>
    </source>
</evidence>
<dbReference type="Proteomes" id="UP000266841">
    <property type="component" value="Unassembled WGS sequence"/>
</dbReference>
<dbReference type="AlphaFoldDB" id="K0R6L1"/>
<feature type="compositionally biased region" description="Polar residues" evidence="1">
    <location>
        <begin position="1"/>
        <end position="10"/>
    </location>
</feature>
<organism evidence="2 3">
    <name type="scientific">Thalassiosira oceanica</name>
    <name type="common">Marine diatom</name>
    <dbReference type="NCBI Taxonomy" id="159749"/>
    <lineage>
        <taxon>Eukaryota</taxon>
        <taxon>Sar</taxon>
        <taxon>Stramenopiles</taxon>
        <taxon>Ochrophyta</taxon>
        <taxon>Bacillariophyta</taxon>
        <taxon>Coscinodiscophyceae</taxon>
        <taxon>Thalassiosirophycidae</taxon>
        <taxon>Thalassiosirales</taxon>
        <taxon>Thalassiosiraceae</taxon>
        <taxon>Thalassiosira</taxon>
    </lineage>
</organism>
<dbReference type="EMBL" id="AGNL01049982">
    <property type="protein sequence ID" value="EJK44246.1"/>
    <property type="molecule type" value="Genomic_DNA"/>
</dbReference>
<feature type="compositionally biased region" description="Basic and acidic residues" evidence="1">
    <location>
        <begin position="31"/>
        <end position="47"/>
    </location>
</feature>
<gene>
    <name evidence="2" type="ORF">THAOC_37232</name>
</gene>
<feature type="non-terminal residue" evidence="2">
    <location>
        <position position="85"/>
    </location>
</feature>
<proteinExistence type="predicted"/>
<sequence>MTYTTLTAENRVSRDYVDDNHDMDSTTTTESSRRGPGDESESGRTRGPEVNSSSINKANSLVGPWRIRIRGTTPGVAVLNEVANS</sequence>
<reference evidence="2 3" key="1">
    <citation type="journal article" date="2012" name="Genome Biol.">
        <title>Genome and low-iron response of an oceanic diatom adapted to chronic iron limitation.</title>
        <authorList>
            <person name="Lommer M."/>
            <person name="Specht M."/>
            <person name="Roy A.S."/>
            <person name="Kraemer L."/>
            <person name="Andreson R."/>
            <person name="Gutowska M.A."/>
            <person name="Wolf J."/>
            <person name="Bergner S.V."/>
            <person name="Schilhabel M.B."/>
            <person name="Klostermeier U.C."/>
            <person name="Beiko R.G."/>
            <person name="Rosenstiel P."/>
            <person name="Hippler M."/>
            <person name="Laroche J."/>
        </authorList>
    </citation>
    <scope>NUCLEOTIDE SEQUENCE [LARGE SCALE GENOMIC DNA]</scope>
    <source>
        <strain evidence="2 3">CCMP1005</strain>
    </source>
</reference>
<feature type="compositionally biased region" description="Basic and acidic residues" evidence="1">
    <location>
        <begin position="11"/>
        <end position="24"/>
    </location>
</feature>